<keyword evidence="2" id="KW-0472">Membrane</keyword>
<gene>
    <name evidence="3" type="ORF">COHA_001031</name>
</gene>
<dbReference type="Proteomes" id="UP001205105">
    <property type="component" value="Unassembled WGS sequence"/>
</dbReference>
<dbReference type="SUPFAM" id="SSF51445">
    <property type="entry name" value="(Trans)glycosidases"/>
    <property type="match status" value="1"/>
</dbReference>
<feature type="transmembrane region" description="Helical" evidence="2">
    <location>
        <begin position="1131"/>
        <end position="1155"/>
    </location>
</feature>
<feature type="transmembrane region" description="Helical" evidence="2">
    <location>
        <begin position="1413"/>
        <end position="1433"/>
    </location>
</feature>
<dbReference type="GO" id="GO:0047657">
    <property type="term" value="F:alpha-1,3-glucan synthase activity"/>
    <property type="evidence" value="ECO:0007669"/>
    <property type="project" value="TreeGrafter"/>
</dbReference>
<comment type="caution">
    <text evidence="3">The sequence shown here is derived from an EMBL/GenBank/DDBJ whole genome shotgun (WGS) entry which is preliminary data.</text>
</comment>
<feature type="transmembrane region" description="Helical" evidence="2">
    <location>
        <begin position="1439"/>
        <end position="1459"/>
    </location>
</feature>
<proteinExistence type="predicted"/>
<dbReference type="PANTHER" id="PTHR47182">
    <property type="entry name" value="CELL WALL ALPHA-1,3-GLUCAN SYNTHASE AGS1-RELATED"/>
    <property type="match status" value="1"/>
</dbReference>
<dbReference type="SUPFAM" id="SSF53756">
    <property type="entry name" value="UDP-Glycosyltransferase/glycogen phosphorylase"/>
    <property type="match status" value="1"/>
</dbReference>
<keyword evidence="2" id="KW-1133">Transmembrane helix</keyword>
<keyword evidence="4" id="KW-1185">Reference proteome</keyword>
<keyword evidence="2" id="KW-0812">Transmembrane</keyword>
<feature type="transmembrane region" description="Helical" evidence="2">
    <location>
        <begin position="1471"/>
        <end position="1493"/>
    </location>
</feature>
<dbReference type="PANTHER" id="PTHR47182:SF2">
    <property type="entry name" value="CELL WALL ALPHA-1,3-GLUCAN SYNTHASE AGS1"/>
    <property type="match status" value="1"/>
</dbReference>
<name>A0AAD5DZA3_9CHLO</name>
<protein>
    <submittedName>
        <fullName evidence="3">Uncharacterized protein</fullName>
    </submittedName>
</protein>
<feature type="transmembrane region" description="Helical" evidence="2">
    <location>
        <begin position="1348"/>
        <end position="1370"/>
    </location>
</feature>
<feature type="transmembrane region" description="Helical" evidence="2">
    <location>
        <begin position="1233"/>
        <end position="1254"/>
    </location>
</feature>
<reference evidence="3" key="1">
    <citation type="submission" date="2020-11" db="EMBL/GenBank/DDBJ databases">
        <title>Chlorella ohadii genome sequencing and assembly.</title>
        <authorList>
            <person name="Murik O."/>
            <person name="Treves H."/>
            <person name="Kedem I."/>
            <person name="Shotland Y."/>
            <person name="Kaplan A."/>
        </authorList>
    </citation>
    <scope>NUCLEOTIDE SEQUENCE</scope>
    <source>
        <strain evidence="3">1</strain>
    </source>
</reference>
<feature type="transmembrane region" description="Helical" evidence="2">
    <location>
        <begin position="1499"/>
        <end position="1522"/>
    </location>
</feature>
<evidence type="ECO:0000313" key="4">
    <source>
        <dbReference type="Proteomes" id="UP001205105"/>
    </source>
</evidence>
<sequence>MRRHPYVRQELVNWTKWLLERYSAHLLRMDASAHINPEFFPFYQNATKMPLWLETVADPWDYERARQGANYSYQSFSLYNGTVTCFAPEAPNGDSTTGCYQISLVRERLQALGADTRLMGTFVENHDTDRFLSASYYGAEQAMGRNNTGSAWESANRKPLWETGFDVSSPMYTFIRTMAWYRFWLNVTQETQLEHYMDRSTYAFSHGPSLLAVLTAGAPPGSTATPAERYPQGHLMTNLTHMAGKELCDALRSGYCVRVSANGTASVAPSPTDEPLILVPRQWLKPASFFVPIPAREAQWRRGLAVTLSTIFGAVLLGLLGLSSLRGTGDAHVVTGPAGACKPALHHSDSAGSTKLGSSGSSKLDASDSGALAIDLEAGCGPVPSGKSASRPGPATSPATATRAGSMGRAAALAAPRSALLAQMQSPFEAQAGVEFAAAAAWAAACKGSSDASEDRITAAHRADSRRSGSGLRFSSKFDSALDAVERGGLSAVPQSPKSGKPIQLRPVGSLDVCDSLGLPIIDSLPMEPSPVMDWSLEGLESFKAHNAHVSAVHELVDALQSDSRLVMHVCLEYSVPHLGLNSELMFGGLGKVWVVDSFIRNTTRPMLLCAPMYAPFYGPEGGSKPRLFREPPIATFPAFVGGTKHLVDVYLTSTAAPSGGKAKVTAGAQAGQTPPTFFLLLASPVFQKRTRSTIYTHASEEEELTFFSVFNQAVAHVVQTLGVRSLQLHDYHGALSIAYLPPQIPVRAMLVAHNADYNGSWPVWTKSREAWVYAMFNLPLNEHTRSLCEHEGCFNMLRPLLTHMCARQGGKGVVAVSPRYAQRCVAKFSMFWQLPHGAQGILNGMEEDCRPQLALDTPAELDAFFASKLEAKLAYQAAKGLQVGAEHKLIVFLGRITHQKGCDLIALAARDILKGNRHAQIVMAGPIGDEYGEQARTLLEKGTLSEVVLAHDFPGRVVNAAGQYVAGAEKEQLILATDFFLCPSRFEPCGLADIEFGWLGAVQIGHHTGGLGKMPGFYYRAPLDCREDQAIRLARVTLKALSMPAAELRRLAEAALRTEFPPHVQMARYERAWARLHSCSRKQSAAKAAVMEPGEAQFFGSAWLEDNTPYDPNTSAERQAVKRQRERRAWLHNGLIIAMQAVLQLPSLLCLLWYSSMALAGNIRFEASTSAATIATSPTSIYFYAYSLSAVACQTIGFLVPPLLYMRLAAAGLVISTLCMLWSLWLPSAAQALYLATSAGAAAWSPLLAYPFLDMSHISMSQHGPLLMGVSDVLSRATSVAAVWAMLRNGQGATDFAGFEAAGVVLLIAAVWFVMWLGQRSPLPAHFCHFRLRLRGQLSTLLRQRRCWLLAVCVTTLDSFAGAALLSIIYKIKSLEDTQLYLLAFALTSLGAAAGASALLMSRLGRRLGLRLMYCLAALPGVVVAQGILILYGGSAGLWIAATLLGSLYVRQSLVGLLTLHTLPTRETYALVRTLQVVLGSLAIVAGLALGGSGLGGGLGWTLGGIYEAARLLLVAAVIVLHCHENIASP</sequence>
<feature type="transmembrane region" description="Helical" evidence="2">
    <location>
        <begin position="1300"/>
        <end position="1318"/>
    </location>
</feature>
<dbReference type="EMBL" id="JADXDR010000017">
    <property type="protein sequence ID" value="KAI7845483.1"/>
    <property type="molecule type" value="Genomic_DNA"/>
</dbReference>
<dbReference type="InterPro" id="IPR058655">
    <property type="entry name" value="Mok11-14/Ags1-like"/>
</dbReference>
<accession>A0AAD5DZA3</accession>
<dbReference type="Gene3D" id="3.40.50.2000">
    <property type="entry name" value="Glycogen Phosphorylase B"/>
    <property type="match status" value="2"/>
</dbReference>
<feature type="transmembrane region" description="Helical" evidence="2">
    <location>
        <begin position="1382"/>
        <end position="1401"/>
    </location>
</feature>
<evidence type="ECO:0000256" key="2">
    <source>
        <dbReference type="SAM" id="Phobius"/>
    </source>
</evidence>
<dbReference type="InterPro" id="IPR017853">
    <property type="entry name" value="GH"/>
</dbReference>
<organism evidence="3 4">
    <name type="scientific">Chlorella ohadii</name>
    <dbReference type="NCBI Taxonomy" id="2649997"/>
    <lineage>
        <taxon>Eukaryota</taxon>
        <taxon>Viridiplantae</taxon>
        <taxon>Chlorophyta</taxon>
        <taxon>core chlorophytes</taxon>
        <taxon>Trebouxiophyceae</taxon>
        <taxon>Chlorellales</taxon>
        <taxon>Chlorellaceae</taxon>
        <taxon>Chlorella clade</taxon>
        <taxon>Chlorella</taxon>
    </lineage>
</organism>
<evidence type="ECO:0000313" key="3">
    <source>
        <dbReference type="EMBL" id="KAI7845483.1"/>
    </source>
</evidence>
<feature type="transmembrane region" description="Helical" evidence="2">
    <location>
        <begin position="1182"/>
        <end position="1202"/>
    </location>
</feature>
<feature type="transmembrane region" description="Helical" evidence="2">
    <location>
        <begin position="1209"/>
        <end position="1227"/>
    </location>
</feature>
<dbReference type="Gene3D" id="3.20.20.80">
    <property type="entry name" value="Glycosidases"/>
    <property type="match status" value="1"/>
</dbReference>
<evidence type="ECO:0000256" key="1">
    <source>
        <dbReference type="SAM" id="MobiDB-lite"/>
    </source>
</evidence>
<feature type="region of interest" description="Disordered" evidence="1">
    <location>
        <begin position="383"/>
        <end position="408"/>
    </location>
</feature>